<feature type="compositionally biased region" description="Polar residues" evidence="1">
    <location>
        <begin position="619"/>
        <end position="632"/>
    </location>
</feature>
<reference evidence="2 3" key="1">
    <citation type="submission" date="2016-07" db="EMBL/GenBank/DDBJ databases">
        <title>Pervasive Adenine N6-methylation of Active Genes in Fungi.</title>
        <authorList>
            <consortium name="DOE Joint Genome Institute"/>
            <person name="Mondo S.J."/>
            <person name="Dannebaum R.O."/>
            <person name="Kuo R.C."/>
            <person name="Labutti K."/>
            <person name="Haridas S."/>
            <person name="Kuo A."/>
            <person name="Salamov A."/>
            <person name="Ahrendt S.R."/>
            <person name="Lipzen A."/>
            <person name="Sullivan W."/>
            <person name="Andreopoulos W.B."/>
            <person name="Clum A."/>
            <person name="Lindquist E."/>
            <person name="Daum C."/>
            <person name="Ramamoorthy G.K."/>
            <person name="Gryganskyi A."/>
            <person name="Culley D."/>
            <person name="Magnuson J.K."/>
            <person name="James T.Y."/>
            <person name="O'Malley M.A."/>
            <person name="Stajich J.E."/>
            <person name="Spatafora J.W."/>
            <person name="Visel A."/>
            <person name="Grigoriev I.V."/>
        </authorList>
    </citation>
    <scope>NUCLEOTIDE SEQUENCE [LARGE SCALE GENOMIC DNA]</scope>
    <source>
        <strain evidence="2 3">CBS 129021</strain>
    </source>
</reference>
<dbReference type="EMBL" id="MCFJ01000005">
    <property type="protein sequence ID" value="ORY66391.1"/>
    <property type="molecule type" value="Genomic_DNA"/>
</dbReference>
<dbReference type="AlphaFoldDB" id="A0A1Y2E4B0"/>
<sequence length="899" mass="96706">MSATELDFRRDTSGLGSPSYQPIRSPGLPEFSFNPGARLSPESASEDRRPRSAALPDFSFNPGATLTTDSSLLSPPLSPSSPRMLPNRGSHRRGGSEFVGGNIRAGESITVMSTSPTNPESGFASPTVAPIDIPPARRGRHAHRRSAAISSHDLTMILKPSSPNPLRGSSAPTSPADFECKVRPFPETSDEQPMPTHSELQLDVESATVNTMTASPVLPVCEPSLPAKPTVRARVGFSDTLEFIPRPLSLVSTDTSSTITGRHGHSVSGSISSIISLSNSTTTDYDMHGILGSPVCSKKGGPRPSTAGAVLERTPSTIGIAAEEQPLSPRRRNSIPLLSNLPAPEPSSSTTPSPSKTPKRWSFFGLESLASSGSPTKARPHSSSSSDSGLKVNSSSENEEFAADEPTHLSDPSNSSGKKKKQKNVKSWAGSILTRKSKSRSQKMKTGLRRSLTPPPSRIGLDDDMENEYVDALEMATEPADNKETSSAQPCIKSEDDTSYPMIDLDAALGPFNTPLSRDPAWDEAQRSGVQIKRQLHSAAGMRGFTGPGMHYHRRAESAPEMPPFEAARFGIHRFGSSSTMADVFEEDEEDEDHTGAKLVTRNSAPDARRRSTADGDSKSVSADDSNSTPTQDLDRKVQGAKESLSLGTCVKRKGSGSSLDMQPPESRMRTETSSTSLHEEVIVEEGPVRRAVDQERIYETIPDSTDLAMPSPRHILVTKDLAPVEVSPFTLPGPSLTPASPYSASHSSSFPSPLSPMSYDAQRISTAPSSVTEENNFQSLLMGEPGPEVVRISVDVPSLTSSNSTMTRESNFPGVHPRNVPFHEQRPASFTSTAFGRRRSSLASLSRLISSAHGERSKLSIEVPCEPDSDKKPKVSAAKRWSRMMQFWKTKESTETES</sequence>
<gene>
    <name evidence="2" type="ORF">BCR38DRAFT_340121</name>
</gene>
<feature type="region of interest" description="Disordered" evidence="1">
    <location>
        <begin position="1"/>
        <end position="139"/>
    </location>
</feature>
<feature type="compositionally biased region" description="Basic residues" evidence="1">
    <location>
        <begin position="435"/>
        <end position="448"/>
    </location>
</feature>
<organism evidence="2 3">
    <name type="scientific">Pseudomassariella vexata</name>
    <dbReference type="NCBI Taxonomy" id="1141098"/>
    <lineage>
        <taxon>Eukaryota</taxon>
        <taxon>Fungi</taxon>
        <taxon>Dikarya</taxon>
        <taxon>Ascomycota</taxon>
        <taxon>Pezizomycotina</taxon>
        <taxon>Sordariomycetes</taxon>
        <taxon>Xylariomycetidae</taxon>
        <taxon>Amphisphaeriales</taxon>
        <taxon>Pseudomassariaceae</taxon>
        <taxon>Pseudomassariella</taxon>
    </lineage>
</organism>
<dbReference type="STRING" id="1141098.A0A1Y2E4B0"/>
<feature type="region of interest" description="Disordered" evidence="1">
    <location>
        <begin position="293"/>
        <end position="463"/>
    </location>
</feature>
<evidence type="ECO:0000256" key="1">
    <source>
        <dbReference type="SAM" id="MobiDB-lite"/>
    </source>
</evidence>
<protein>
    <recommendedName>
        <fullName evidence="4">Cell wall proline rich protein</fullName>
    </recommendedName>
</protein>
<dbReference type="RefSeq" id="XP_040717355.1">
    <property type="nucleotide sequence ID" value="XM_040855753.1"/>
</dbReference>
<feature type="compositionally biased region" description="Basic and acidic residues" evidence="1">
    <location>
        <begin position="607"/>
        <end position="618"/>
    </location>
</feature>
<dbReference type="InParanoid" id="A0A1Y2E4B0"/>
<feature type="compositionally biased region" description="Polar residues" evidence="1">
    <location>
        <begin position="369"/>
        <end position="396"/>
    </location>
</feature>
<dbReference type="GeneID" id="63771965"/>
<feature type="region of interest" description="Disordered" evidence="1">
    <location>
        <begin position="800"/>
        <end position="824"/>
    </location>
</feature>
<dbReference type="Proteomes" id="UP000193689">
    <property type="component" value="Unassembled WGS sequence"/>
</dbReference>
<feature type="compositionally biased region" description="Low complexity" evidence="1">
    <location>
        <begin position="346"/>
        <end position="356"/>
    </location>
</feature>
<comment type="caution">
    <text evidence="2">The sequence shown here is derived from an EMBL/GenBank/DDBJ whole genome shotgun (WGS) entry which is preliminary data.</text>
</comment>
<evidence type="ECO:0000313" key="2">
    <source>
        <dbReference type="EMBL" id="ORY66391.1"/>
    </source>
</evidence>
<proteinExistence type="predicted"/>
<feature type="compositionally biased region" description="Basic and acidic residues" evidence="1">
    <location>
        <begin position="678"/>
        <end position="689"/>
    </location>
</feature>
<name>A0A1Y2E4B0_9PEZI</name>
<feature type="compositionally biased region" description="Basic and acidic residues" evidence="1">
    <location>
        <begin position="1"/>
        <end position="12"/>
    </location>
</feature>
<dbReference type="OrthoDB" id="5406427at2759"/>
<feature type="compositionally biased region" description="Polar residues" evidence="1">
    <location>
        <begin position="800"/>
        <end position="811"/>
    </location>
</feature>
<keyword evidence="3" id="KW-1185">Reference proteome</keyword>
<accession>A0A1Y2E4B0</accession>
<evidence type="ECO:0000313" key="3">
    <source>
        <dbReference type="Proteomes" id="UP000193689"/>
    </source>
</evidence>
<feature type="region of interest" description="Disordered" evidence="1">
    <location>
        <begin position="586"/>
        <end position="689"/>
    </location>
</feature>
<feature type="compositionally biased region" description="Polar residues" evidence="1">
    <location>
        <begin position="110"/>
        <end position="120"/>
    </location>
</feature>
<evidence type="ECO:0008006" key="4">
    <source>
        <dbReference type="Google" id="ProtNLM"/>
    </source>
</evidence>